<dbReference type="EMBL" id="MHLL01000016">
    <property type="protein sequence ID" value="OGZ09737.1"/>
    <property type="molecule type" value="Genomic_DNA"/>
</dbReference>
<name>A0A1G2D825_9BACT</name>
<organism evidence="1 2">
    <name type="scientific">Candidatus Lloydbacteria bacterium RIFCSPHIGHO2_02_FULL_50_13</name>
    <dbReference type="NCBI Taxonomy" id="1798661"/>
    <lineage>
        <taxon>Bacteria</taxon>
        <taxon>Candidatus Lloydiibacteriota</taxon>
    </lineage>
</organism>
<evidence type="ECO:0000313" key="2">
    <source>
        <dbReference type="Proteomes" id="UP000177996"/>
    </source>
</evidence>
<comment type="caution">
    <text evidence="1">The sequence shown here is derived from an EMBL/GenBank/DDBJ whole genome shotgun (WGS) entry which is preliminary data.</text>
</comment>
<dbReference type="STRING" id="1798661.A3D65_05415"/>
<gene>
    <name evidence="1" type="ORF">A3D65_05415</name>
</gene>
<proteinExistence type="predicted"/>
<protein>
    <submittedName>
        <fullName evidence="1">Uncharacterized protein</fullName>
    </submittedName>
</protein>
<accession>A0A1G2D825</accession>
<sequence length="342" mass="37348">MKKLAVKQNLTKTMKSRTFNLGVACVIGILLFPCITFAALDLVTFSTNPQNPPPNQTVTVSIQSYAINLNSARITWYVDKEVVKDGIAEKSIRTNTKEFGQTTVIDVVLVDATGVRTDKKFLLRPIEIDLLWEADTYTPPFYKGKALPTYKSNVKATAMARIRSLSDNPTSFYYTWTINRIQGLGEGLGKTSAIIPMKYAGSPVPTEVRVREVSEQKDGGGTWSVVQNILATNPLLAFYEQAPLLGTIFERALSGSAGTKGTGFRIRAVPYFFSNDDMANGNLVYTWKKDGASVAPALDPTSIQLGKTGTAAQSSAVSLSVQNRKRILQQASAQITVNFAQE</sequence>
<reference evidence="1 2" key="1">
    <citation type="journal article" date="2016" name="Nat. Commun.">
        <title>Thousands of microbial genomes shed light on interconnected biogeochemical processes in an aquifer system.</title>
        <authorList>
            <person name="Anantharaman K."/>
            <person name="Brown C.T."/>
            <person name="Hug L.A."/>
            <person name="Sharon I."/>
            <person name="Castelle C.J."/>
            <person name="Probst A.J."/>
            <person name="Thomas B.C."/>
            <person name="Singh A."/>
            <person name="Wilkins M.J."/>
            <person name="Karaoz U."/>
            <person name="Brodie E.L."/>
            <person name="Williams K.H."/>
            <person name="Hubbard S.S."/>
            <person name="Banfield J.F."/>
        </authorList>
    </citation>
    <scope>NUCLEOTIDE SEQUENCE [LARGE SCALE GENOMIC DNA]</scope>
</reference>
<dbReference type="AlphaFoldDB" id="A0A1G2D825"/>
<evidence type="ECO:0000313" key="1">
    <source>
        <dbReference type="EMBL" id="OGZ09737.1"/>
    </source>
</evidence>
<dbReference type="Proteomes" id="UP000177996">
    <property type="component" value="Unassembled WGS sequence"/>
</dbReference>